<protein>
    <submittedName>
        <fullName evidence="3">Uncharacterized protein</fullName>
    </submittedName>
</protein>
<evidence type="ECO:0000313" key="4">
    <source>
        <dbReference type="EMBL" id="CAB4195605.1"/>
    </source>
</evidence>
<gene>
    <name evidence="3" type="ORF">UFOVP1069_45</name>
    <name evidence="4" type="ORF">UFOVP1301_22</name>
    <name evidence="5" type="ORF">UFOVP1415_19</name>
    <name evidence="1" type="ORF">UFOVP663_7</name>
    <name evidence="2" type="ORF">UFOVP894_55</name>
</gene>
<organism evidence="3">
    <name type="scientific">uncultured Caudovirales phage</name>
    <dbReference type="NCBI Taxonomy" id="2100421"/>
    <lineage>
        <taxon>Viruses</taxon>
        <taxon>Duplodnaviria</taxon>
        <taxon>Heunggongvirae</taxon>
        <taxon>Uroviricota</taxon>
        <taxon>Caudoviricetes</taxon>
        <taxon>Peduoviridae</taxon>
        <taxon>Maltschvirus</taxon>
        <taxon>Maltschvirus maltsch</taxon>
    </lineage>
</organism>
<dbReference type="EMBL" id="LR797249">
    <property type="protein sequence ID" value="CAB4195605.1"/>
    <property type="molecule type" value="Genomic_DNA"/>
</dbReference>
<dbReference type="EMBL" id="LR796833">
    <property type="protein sequence ID" value="CAB4168752.1"/>
    <property type="molecule type" value="Genomic_DNA"/>
</dbReference>
<evidence type="ECO:0000313" key="5">
    <source>
        <dbReference type="EMBL" id="CAB4210490.1"/>
    </source>
</evidence>
<dbReference type="EMBL" id="LR796633">
    <property type="protein sequence ID" value="CAB4155458.1"/>
    <property type="molecule type" value="Genomic_DNA"/>
</dbReference>
<accession>A0A6J5QBQ3</accession>
<sequence length="241" mass="26381">MTTGLTYATYVTQIATLAVVPENDTAFVTILPQMLTYAENRMYRDLDFLSTVTTNSTYTTTIGTPFASFALADFITLQQINVITPAGETTPNSGTRNPLLPATKEFLNLVYPSSSSAAVPEYFAMFTQNTDNVVLFGPWPDDTYTLELVGTYRPASLSATNTSTFISTYLPDLLIMASMIYVSGYQRNFGRANDDPQMAVTYESQYKALLQGATVEEARKKFQSSAWASMSPATVASPTRG</sequence>
<evidence type="ECO:0000313" key="2">
    <source>
        <dbReference type="EMBL" id="CAB4168752.1"/>
    </source>
</evidence>
<dbReference type="EMBL" id="LR797372">
    <property type="protein sequence ID" value="CAB4210490.1"/>
    <property type="molecule type" value="Genomic_DNA"/>
</dbReference>
<dbReference type="InterPro" id="IPR056209">
    <property type="entry name" value="SU10_adaptor"/>
</dbReference>
<dbReference type="Pfam" id="PF24175">
    <property type="entry name" value="SU10_adaptor"/>
    <property type="match status" value="1"/>
</dbReference>
<dbReference type="EMBL" id="LR797012">
    <property type="protein sequence ID" value="CAB4181533.1"/>
    <property type="molecule type" value="Genomic_DNA"/>
</dbReference>
<proteinExistence type="predicted"/>
<evidence type="ECO:0000313" key="3">
    <source>
        <dbReference type="EMBL" id="CAB4181533.1"/>
    </source>
</evidence>
<evidence type="ECO:0000313" key="1">
    <source>
        <dbReference type="EMBL" id="CAB4155458.1"/>
    </source>
</evidence>
<reference evidence="3" key="1">
    <citation type="submission" date="2020-05" db="EMBL/GenBank/DDBJ databases">
        <authorList>
            <person name="Chiriac C."/>
            <person name="Salcher M."/>
            <person name="Ghai R."/>
            <person name="Kavagutti S V."/>
        </authorList>
    </citation>
    <scope>NUCLEOTIDE SEQUENCE</scope>
</reference>
<name>A0A6J5QBQ3_9CAUD</name>